<keyword evidence="9" id="KW-1185">Reference proteome</keyword>
<evidence type="ECO:0000256" key="4">
    <source>
        <dbReference type="ARBA" id="ARBA00023136"/>
    </source>
</evidence>
<evidence type="ECO:0000256" key="6">
    <source>
        <dbReference type="SAM" id="SignalP"/>
    </source>
</evidence>
<dbReference type="Proteomes" id="UP000616346">
    <property type="component" value="Unassembled WGS sequence"/>
</dbReference>
<dbReference type="EMBL" id="JACSPQ010000006">
    <property type="protein sequence ID" value="MBD8002109.1"/>
    <property type="molecule type" value="Genomic_DNA"/>
</dbReference>
<organism evidence="8 9">
    <name type="scientific">Phocaeicola faecium</name>
    <dbReference type="NCBI Taxonomy" id="2762213"/>
    <lineage>
        <taxon>Bacteria</taxon>
        <taxon>Pseudomonadati</taxon>
        <taxon>Bacteroidota</taxon>
        <taxon>Bacteroidia</taxon>
        <taxon>Bacteroidales</taxon>
        <taxon>Bacteroidaceae</taxon>
        <taxon>Phocaeicola</taxon>
    </lineage>
</organism>
<feature type="domain" description="RagB/SusD" evidence="7">
    <location>
        <begin position="378"/>
        <end position="527"/>
    </location>
</feature>
<dbReference type="Gene3D" id="1.25.40.10">
    <property type="entry name" value="Tetratricopeptide repeat domain"/>
    <property type="match status" value="1"/>
</dbReference>
<proteinExistence type="inferred from homology"/>
<dbReference type="Gene3D" id="1.25.40.390">
    <property type="match status" value="1"/>
</dbReference>
<dbReference type="InterPro" id="IPR011990">
    <property type="entry name" value="TPR-like_helical_dom_sf"/>
</dbReference>
<evidence type="ECO:0000313" key="8">
    <source>
        <dbReference type="EMBL" id="MBD8002109.1"/>
    </source>
</evidence>
<dbReference type="SUPFAM" id="SSF48452">
    <property type="entry name" value="TPR-like"/>
    <property type="match status" value="1"/>
</dbReference>
<keyword evidence="5" id="KW-0998">Cell outer membrane</keyword>
<evidence type="ECO:0000256" key="3">
    <source>
        <dbReference type="ARBA" id="ARBA00022729"/>
    </source>
</evidence>
<comment type="caution">
    <text evidence="8">The sequence shown here is derived from an EMBL/GenBank/DDBJ whole genome shotgun (WGS) entry which is preliminary data.</text>
</comment>
<feature type="signal peptide" evidence="6">
    <location>
        <begin position="1"/>
        <end position="23"/>
    </location>
</feature>
<accession>A0ABR8VBF4</accession>
<keyword evidence="3 6" id="KW-0732">Signal</keyword>
<protein>
    <submittedName>
        <fullName evidence="8">RagB/SusD family nutrient uptake outer membrane protein</fullName>
    </submittedName>
</protein>
<sequence length="527" mass="58664">MTFNRLKSLIPLTAIAVACSLGSCLNDLDISPINPQVTEEFSQDEVYNKIYATLSLTGQQGAAGSGDVAGVDEGSASPFYRMILTAYEYPTDEVICSWTDAGIPDFYQMNWGSSNLPLTGFYSRLMYDVTLCNHFMERTAELTDEKTVRQRAEVRFLRALNYYYLMDAYGNPPFTETVSLNEAPQQIKRADLFDYLENELKEIESDLVDPRTGQFGQVDKACTWLLLSRMYLNAEVYTGTARWADAITYAQKVISSDYGLADTYKELFMADNDENEETLKEIILPIRLDGANARSYGGAQFAIAATHTSGMTPWGTSEGWGGVRARKALVNKFFPNDSDAPLGVDETQMVAAANDDRALFFSGTSSDERTLEITKPTTFKEGFSIAKWTNVRSDGQPSHDATWVDTDAPLFRTAEAYLTLAEATLRNGGSQKDALEAVNTLRRRAHATELQSVTLDQILDEKAREFYFEGQRRTDLVRYGYFTGSGYVWDWKGGTANGTAVSSNYNLFPIPSSDMNVNGNLDQNPGY</sequence>
<dbReference type="InterPro" id="IPR012944">
    <property type="entry name" value="SusD_RagB_dom"/>
</dbReference>
<evidence type="ECO:0000256" key="2">
    <source>
        <dbReference type="ARBA" id="ARBA00006275"/>
    </source>
</evidence>
<dbReference type="PROSITE" id="PS51257">
    <property type="entry name" value="PROKAR_LIPOPROTEIN"/>
    <property type="match status" value="1"/>
</dbReference>
<evidence type="ECO:0000313" key="9">
    <source>
        <dbReference type="Proteomes" id="UP000616346"/>
    </source>
</evidence>
<evidence type="ECO:0000259" key="7">
    <source>
        <dbReference type="Pfam" id="PF07980"/>
    </source>
</evidence>
<name>A0ABR8VBF4_9BACT</name>
<dbReference type="Gene3D" id="1.10.3780.10">
    <property type="entry name" value="SusD-like"/>
    <property type="match status" value="1"/>
</dbReference>
<gene>
    <name evidence="8" type="ORF">H9626_07765</name>
</gene>
<comment type="subcellular location">
    <subcellularLocation>
        <location evidence="1">Cell outer membrane</location>
    </subcellularLocation>
</comment>
<keyword evidence="4" id="KW-0472">Membrane</keyword>
<evidence type="ECO:0000256" key="5">
    <source>
        <dbReference type="ARBA" id="ARBA00023237"/>
    </source>
</evidence>
<dbReference type="CDD" id="cd08977">
    <property type="entry name" value="SusD"/>
    <property type="match status" value="1"/>
</dbReference>
<comment type="similarity">
    <text evidence="2">Belongs to the SusD family.</text>
</comment>
<evidence type="ECO:0000256" key="1">
    <source>
        <dbReference type="ARBA" id="ARBA00004442"/>
    </source>
</evidence>
<feature type="chain" id="PRO_5046697680" evidence="6">
    <location>
        <begin position="24"/>
        <end position="527"/>
    </location>
</feature>
<dbReference type="Pfam" id="PF07980">
    <property type="entry name" value="SusD_RagB"/>
    <property type="match status" value="1"/>
</dbReference>
<dbReference type="RefSeq" id="WP_178256570.1">
    <property type="nucleotide sequence ID" value="NZ_JACSPQ010000006.1"/>
</dbReference>
<reference evidence="8 9" key="1">
    <citation type="submission" date="2020-08" db="EMBL/GenBank/DDBJ databases">
        <title>A Genomic Blueprint of the Chicken Gut Microbiome.</title>
        <authorList>
            <person name="Gilroy R."/>
            <person name="Ravi A."/>
            <person name="Getino M."/>
            <person name="Pursley I."/>
            <person name="Horton D.L."/>
            <person name="Alikhan N.-F."/>
            <person name="Baker D."/>
            <person name="Gharbi K."/>
            <person name="Hall N."/>
            <person name="Watson M."/>
            <person name="Adriaenssens E.M."/>
            <person name="Foster-Nyarko E."/>
            <person name="Jarju S."/>
            <person name="Secka A."/>
            <person name="Antonio M."/>
            <person name="Oren A."/>
            <person name="Chaudhuri R."/>
            <person name="La Ragione R.M."/>
            <person name="Hildebrand F."/>
            <person name="Pallen M.J."/>
        </authorList>
    </citation>
    <scope>NUCLEOTIDE SEQUENCE [LARGE SCALE GENOMIC DNA]</scope>
    <source>
        <strain evidence="8 9">Sa1YUN3</strain>
    </source>
</reference>